<accession>A0AA35RVI8</accession>
<dbReference type="InterPro" id="IPR027417">
    <property type="entry name" value="P-loop_NTPase"/>
</dbReference>
<dbReference type="GO" id="GO:0004842">
    <property type="term" value="F:ubiquitin-protein transferase activity"/>
    <property type="evidence" value="ECO:0007669"/>
    <property type="project" value="InterPro"/>
</dbReference>
<dbReference type="Proteomes" id="UP001174909">
    <property type="component" value="Unassembled WGS sequence"/>
</dbReference>
<dbReference type="InterPro" id="IPR031248">
    <property type="entry name" value="RNF213"/>
</dbReference>
<feature type="domain" description="AAA+ ATPase" evidence="2">
    <location>
        <begin position="1119"/>
        <end position="1280"/>
    </location>
</feature>
<dbReference type="GO" id="GO:0005524">
    <property type="term" value="F:ATP binding"/>
    <property type="evidence" value="ECO:0007669"/>
    <property type="project" value="InterPro"/>
</dbReference>
<sequence>MLESCNNELEWYKSVKETQASVEVTSYGQMDNIHNFGCYFIGGKGNVAMDTIHDVIHLTLIPGEEKELLKTSYNLDELRDLESKIVLITGSKAGNRAAVDHFLNTLHSVCRIAEVLIKLQQSGNVHYIGWKLGFTCQAVLVEKLQKQAKEMEKELEEWNREVALARKMFYELNYYTTRQLLVLRSGLKMSEPSANPHQWRQVKALLESISREITQTNLVNVVHDIAKKPLEDLEVDIHSPYLADMPVESVIEPSIGVASSPSLLLDEQLVTDARPTEANIPHVGLSKEDLNVEQKTHFTNILERIGYCELTALKAIEAVDGGDWNDIENWLEYNGGEWEEIFQEAQEGEEEEESEGSVIEDEGVETIFDDEAALTQAEIGNTLDADPSRALPANPSSSTQLRSRVIVTYHQNVDENNEEVQQLLEAEVGSVEECIRAIEVYGTADVAFNHIMELKEKGAIFQDSHLPIMPFVQENASAGAPQPGMTGTQDIIISVKNIGEQYLKLDELGLVLHQLSLNFPASVERERKITDLKRGQPHLLVVPPDQVLRAALSLYMEDSSLPLPTPEEMLICNQNTTSEEVDLLWQKAVCDPDFKRIFCLVHAEKLSYQTADKALRSLTEQIQNKGEFSLVIICSSQDEEKSPIISKLHLYRRPYGLSTDPTKYKEYLEKHFVNEAQPSYQHLLEMGMGSVHNLSALVVDQKGSCVRVISSTRAGMGKTLYVTRMKEKLQAVTPRHNSLITIPVHGPIVTVDSMIERLVQNEDSCDYSILHFDIPPSVLWQMDTVLFSLLINRGLCDSQGRVWRNHPSQLYAIEVTVSEAHENTPVPEHLVRKVLEILPTVTCVKPKDALSLMSLAVADSTKIVMDQKTFSSETFQRVYQYLRRHVANSNLDSFAFDHNNIEGTPHDCLQILLRFCGIKDPSWAEIRHFVTFLDLQLQSCERSYFTNPEFVGDVMDGFKSFVVRFMIQMSRDFSTSSLKGEVAQENEEPDDQEHDVLQQYEIVERKQWEHSSHPYLFFNRDGMSFTFVGFVVTNHGDLCDPTQRGRVIEKGIMTQQLYTGLKAQRVDLYEDYRQWPKDVMIQKISTVMGIEWPHDPDPTYVLTVDNLIKILAIQMRFRCSIPVVIMGETGCGKTRLIRFMCNLASQGSGQRNMLILKVHGGTTEKDIVRFLRKAEETAKENGSKKLDTVVFFDEANTTDAIGLIKEIMCDRRVHGHPVSEDLKFIAACNPYRRHTRDMIKKLCSAGLGFYVRETETQQKLGKIPLRELVYRVIDLPPSIRPLVYDFGQLNTDTERDYTTQIVHDHVGKHTILSQQNAGIIPAIARVLAWSQMYMRKREDECSFVSLRDVERAMIVFVYFFEKMALFMPLINRKEMGEAQRNALAHHHGIPVPVTPSSGVTCLTHSLILAVSVCYHARLSDRTEFEQRVAHEFTAPLRLSGGAVEFQNIIRWSQEALLESMVVGENIAHNAALRENVFMMAVCVDLRIPLFLVGKPGSSKSLAKSIVADSMRGQASQDNLLKSFKQVHMFSYQCSQLSTPESVIEVFNTAQRFQVDQDTTKYVSVVVLDEVGLAEDSPNLPLKALHPLWRMGLKALMKVMRF</sequence>
<dbReference type="Gene3D" id="3.40.50.300">
    <property type="entry name" value="P-loop containing nucleotide triphosphate hydrolases"/>
    <property type="match status" value="1"/>
</dbReference>
<name>A0AA35RVI8_GEOBA</name>
<dbReference type="PANTHER" id="PTHR22605">
    <property type="entry name" value="RZ-TYPE DOMAIN-CONTAINING PROTEIN"/>
    <property type="match status" value="1"/>
</dbReference>
<feature type="coiled-coil region" evidence="1">
    <location>
        <begin position="141"/>
        <end position="168"/>
    </location>
</feature>
<dbReference type="InterPro" id="IPR003593">
    <property type="entry name" value="AAA+_ATPase"/>
</dbReference>
<evidence type="ECO:0000313" key="4">
    <source>
        <dbReference type="Proteomes" id="UP001174909"/>
    </source>
</evidence>
<dbReference type="InterPro" id="IPR011704">
    <property type="entry name" value="ATPase_dyneun-rel_AAA"/>
</dbReference>
<organism evidence="3 4">
    <name type="scientific">Geodia barretti</name>
    <name type="common">Barrett's horny sponge</name>
    <dbReference type="NCBI Taxonomy" id="519541"/>
    <lineage>
        <taxon>Eukaryota</taxon>
        <taxon>Metazoa</taxon>
        <taxon>Porifera</taxon>
        <taxon>Demospongiae</taxon>
        <taxon>Heteroscleromorpha</taxon>
        <taxon>Tetractinellida</taxon>
        <taxon>Astrophorina</taxon>
        <taxon>Geodiidae</taxon>
        <taxon>Geodia</taxon>
    </lineage>
</organism>
<evidence type="ECO:0000256" key="1">
    <source>
        <dbReference type="SAM" id="Coils"/>
    </source>
</evidence>
<dbReference type="EMBL" id="CASHTH010001604">
    <property type="protein sequence ID" value="CAI8017207.1"/>
    <property type="molecule type" value="Genomic_DNA"/>
</dbReference>
<keyword evidence="4" id="KW-1185">Reference proteome</keyword>
<evidence type="ECO:0000313" key="3">
    <source>
        <dbReference type="EMBL" id="CAI8017207.1"/>
    </source>
</evidence>
<protein>
    <submittedName>
        <fullName evidence="3">E3 ubiquitin-protein ligase rnf213-alpha</fullName>
    </submittedName>
</protein>
<evidence type="ECO:0000259" key="2">
    <source>
        <dbReference type="SMART" id="SM00382"/>
    </source>
</evidence>
<comment type="caution">
    <text evidence="3">The sequence shown here is derived from an EMBL/GenBank/DDBJ whole genome shotgun (WGS) entry which is preliminary data.</text>
</comment>
<gene>
    <name evidence="3" type="ORF">GBAR_LOCUS10487</name>
</gene>
<dbReference type="Pfam" id="PF07728">
    <property type="entry name" value="AAA_5"/>
    <property type="match status" value="1"/>
</dbReference>
<keyword evidence="1" id="KW-0175">Coiled coil</keyword>
<dbReference type="CDD" id="cd00009">
    <property type="entry name" value="AAA"/>
    <property type="match status" value="1"/>
</dbReference>
<reference evidence="3" key="1">
    <citation type="submission" date="2023-03" db="EMBL/GenBank/DDBJ databases">
        <authorList>
            <person name="Steffen K."/>
            <person name="Cardenas P."/>
        </authorList>
    </citation>
    <scope>NUCLEOTIDE SEQUENCE</scope>
</reference>
<dbReference type="SMART" id="SM00382">
    <property type="entry name" value="AAA"/>
    <property type="match status" value="1"/>
</dbReference>
<dbReference type="PANTHER" id="PTHR22605:SF16">
    <property type="entry name" value="E3 UBIQUITIN-PROTEIN LIGASE RNF213"/>
    <property type="match status" value="1"/>
</dbReference>
<dbReference type="SUPFAM" id="SSF52540">
    <property type="entry name" value="P-loop containing nucleoside triphosphate hydrolases"/>
    <property type="match status" value="1"/>
</dbReference>
<dbReference type="GO" id="GO:0016887">
    <property type="term" value="F:ATP hydrolysis activity"/>
    <property type="evidence" value="ECO:0007669"/>
    <property type="project" value="InterPro"/>
</dbReference>
<proteinExistence type="predicted"/>